<comment type="caution">
    <text evidence="2">The sequence shown here is derived from an EMBL/GenBank/DDBJ whole genome shotgun (WGS) entry which is preliminary data.</text>
</comment>
<accession>A0A4E0RRR4</accession>
<dbReference type="AlphaFoldDB" id="A0A4E0RRR4"/>
<proteinExistence type="predicted"/>
<sequence length="325" mass="37829">MLLRTSTVLFTIRVVVITLVYPVMCLRKHCFNLEKELEYCARKYRVQIPTNPMAGYSFGYGSLNDTEYMCRSKWHILVFQCMRNRSEEMCHKTEEEKFRQLIWSISLETRKFERAAAYMCHEHNLRILNEHKSKCLARQEKVAEQCNVHRNDTIREVVAALQNQSSRLSTSSNEYYGLMRNTLSHYECKSLLAKLECLYAVLHTTCPPNAVRLVMNYFKETLPDGCTFNYEVRLQKHIDLEITSRKLRERKEKEDLFTFQQDMGRRSSRAGARLQLNRSSSGNANGIASTSDSSANPFGGRAQSRSVILLFASFAWIQVLHMCNR</sequence>
<organism evidence="2 3">
    <name type="scientific">Fasciola hepatica</name>
    <name type="common">Liver fluke</name>
    <dbReference type="NCBI Taxonomy" id="6192"/>
    <lineage>
        <taxon>Eukaryota</taxon>
        <taxon>Metazoa</taxon>
        <taxon>Spiralia</taxon>
        <taxon>Lophotrochozoa</taxon>
        <taxon>Platyhelminthes</taxon>
        <taxon>Trematoda</taxon>
        <taxon>Digenea</taxon>
        <taxon>Plagiorchiida</taxon>
        <taxon>Echinostomata</taxon>
        <taxon>Echinostomatoidea</taxon>
        <taxon>Fasciolidae</taxon>
        <taxon>Fasciola</taxon>
    </lineage>
</organism>
<keyword evidence="3" id="KW-1185">Reference proteome</keyword>
<protein>
    <submittedName>
        <fullName evidence="2">Uncharacterized protein</fullName>
    </submittedName>
</protein>
<feature type="compositionally biased region" description="Polar residues" evidence="1">
    <location>
        <begin position="276"/>
        <end position="296"/>
    </location>
</feature>
<evidence type="ECO:0000313" key="3">
    <source>
        <dbReference type="Proteomes" id="UP000230066"/>
    </source>
</evidence>
<evidence type="ECO:0000256" key="1">
    <source>
        <dbReference type="SAM" id="MobiDB-lite"/>
    </source>
</evidence>
<name>A0A4E0RRR4_FASHE</name>
<gene>
    <name evidence="2" type="ORF">D915_000407</name>
</gene>
<dbReference type="EMBL" id="JXXN02000077">
    <property type="protein sequence ID" value="THD28764.1"/>
    <property type="molecule type" value="Genomic_DNA"/>
</dbReference>
<dbReference type="Proteomes" id="UP000230066">
    <property type="component" value="Unassembled WGS sequence"/>
</dbReference>
<evidence type="ECO:0000313" key="2">
    <source>
        <dbReference type="EMBL" id="THD28764.1"/>
    </source>
</evidence>
<reference evidence="2" key="1">
    <citation type="submission" date="2019-03" db="EMBL/GenBank/DDBJ databases">
        <title>Improved annotation for the trematode Fasciola hepatica.</title>
        <authorList>
            <person name="Choi Y.-J."/>
            <person name="Martin J."/>
            <person name="Mitreva M."/>
        </authorList>
    </citation>
    <scope>NUCLEOTIDE SEQUENCE [LARGE SCALE GENOMIC DNA]</scope>
</reference>
<feature type="region of interest" description="Disordered" evidence="1">
    <location>
        <begin position="264"/>
        <end position="298"/>
    </location>
</feature>